<dbReference type="Gene3D" id="1.10.287.950">
    <property type="entry name" value="Methyl-accepting chemotaxis protein"/>
    <property type="match status" value="1"/>
</dbReference>
<dbReference type="SMART" id="SM00283">
    <property type="entry name" value="MA"/>
    <property type="match status" value="1"/>
</dbReference>
<evidence type="ECO:0000256" key="1">
    <source>
        <dbReference type="ARBA" id="ARBA00004236"/>
    </source>
</evidence>
<dbReference type="Pfam" id="PF00015">
    <property type="entry name" value="MCPsignal"/>
    <property type="match status" value="1"/>
</dbReference>
<dbReference type="EMBL" id="JACSQL010000009">
    <property type="protein sequence ID" value="MBD7969918.1"/>
    <property type="molecule type" value="Genomic_DNA"/>
</dbReference>
<keyword evidence="7" id="KW-0812">Transmembrane</keyword>
<evidence type="ECO:0000256" key="7">
    <source>
        <dbReference type="SAM" id="Phobius"/>
    </source>
</evidence>
<feature type="domain" description="HAMP" evidence="9">
    <location>
        <begin position="218"/>
        <end position="271"/>
    </location>
</feature>
<feature type="transmembrane region" description="Helical" evidence="7">
    <location>
        <begin position="194"/>
        <end position="216"/>
    </location>
</feature>
<dbReference type="CDD" id="cd11386">
    <property type="entry name" value="MCP_signal"/>
    <property type="match status" value="1"/>
</dbReference>
<dbReference type="InterPro" id="IPR004090">
    <property type="entry name" value="Chemotax_Me-accpt_rcpt"/>
</dbReference>
<evidence type="ECO:0000259" key="8">
    <source>
        <dbReference type="PROSITE" id="PS50111"/>
    </source>
</evidence>
<dbReference type="Pfam" id="PF12729">
    <property type="entry name" value="4HB_MCP_1"/>
    <property type="match status" value="1"/>
</dbReference>
<dbReference type="Pfam" id="PF00672">
    <property type="entry name" value="HAMP"/>
    <property type="match status" value="1"/>
</dbReference>
<keyword evidence="2" id="KW-1003">Cell membrane</keyword>
<evidence type="ECO:0000256" key="4">
    <source>
        <dbReference type="ARBA" id="ARBA00023224"/>
    </source>
</evidence>
<keyword evidence="11" id="KW-1185">Reference proteome</keyword>
<dbReference type="PANTHER" id="PTHR32089">
    <property type="entry name" value="METHYL-ACCEPTING CHEMOTAXIS PROTEIN MCPB"/>
    <property type="match status" value="1"/>
</dbReference>
<organism evidence="10 11">
    <name type="scientific">Paenibacillus gallinarum</name>
    <dbReference type="NCBI Taxonomy" id="2762232"/>
    <lineage>
        <taxon>Bacteria</taxon>
        <taxon>Bacillati</taxon>
        <taxon>Bacillota</taxon>
        <taxon>Bacilli</taxon>
        <taxon>Bacillales</taxon>
        <taxon>Paenibacillaceae</taxon>
        <taxon>Paenibacillus</taxon>
    </lineage>
</organism>
<name>A0ABR8T2B8_9BACL</name>
<keyword evidence="3 7" id="KW-0472">Membrane</keyword>
<evidence type="ECO:0000256" key="2">
    <source>
        <dbReference type="ARBA" id="ARBA00022475"/>
    </source>
</evidence>
<evidence type="ECO:0000313" key="10">
    <source>
        <dbReference type="EMBL" id="MBD7969918.1"/>
    </source>
</evidence>
<dbReference type="InterPro" id="IPR024478">
    <property type="entry name" value="HlyB_4HB_MCP"/>
</dbReference>
<feature type="transmembrane region" description="Helical" evidence="7">
    <location>
        <begin position="21"/>
        <end position="43"/>
    </location>
</feature>
<evidence type="ECO:0000259" key="9">
    <source>
        <dbReference type="PROSITE" id="PS50885"/>
    </source>
</evidence>
<dbReference type="CDD" id="cd06225">
    <property type="entry name" value="HAMP"/>
    <property type="match status" value="1"/>
</dbReference>
<comment type="caution">
    <text evidence="10">The sequence shown here is derived from an EMBL/GenBank/DDBJ whole genome shotgun (WGS) entry which is preliminary data.</text>
</comment>
<reference evidence="10 11" key="1">
    <citation type="submission" date="2020-08" db="EMBL/GenBank/DDBJ databases">
        <title>A Genomic Blueprint of the Chicken Gut Microbiome.</title>
        <authorList>
            <person name="Gilroy R."/>
            <person name="Ravi A."/>
            <person name="Getino M."/>
            <person name="Pursley I."/>
            <person name="Horton D.L."/>
            <person name="Alikhan N.-F."/>
            <person name="Baker D."/>
            <person name="Gharbi K."/>
            <person name="Hall N."/>
            <person name="Watson M."/>
            <person name="Adriaenssens E.M."/>
            <person name="Foster-Nyarko E."/>
            <person name="Jarju S."/>
            <person name="Secka A."/>
            <person name="Antonio M."/>
            <person name="Oren A."/>
            <person name="Chaudhuri R."/>
            <person name="La Ragione R.M."/>
            <person name="Hildebrand F."/>
            <person name="Pallen M.J."/>
        </authorList>
    </citation>
    <scope>NUCLEOTIDE SEQUENCE [LARGE SCALE GENOMIC DNA]</scope>
    <source>
        <strain evidence="10 11">Sa2BVA9</strain>
    </source>
</reference>
<evidence type="ECO:0000256" key="3">
    <source>
        <dbReference type="ARBA" id="ARBA00023136"/>
    </source>
</evidence>
<dbReference type="RefSeq" id="WP_191802474.1">
    <property type="nucleotide sequence ID" value="NZ_JACSQL010000009.1"/>
</dbReference>
<dbReference type="PANTHER" id="PTHR32089:SF112">
    <property type="entry name" value="LYSOZYME-LIKE PROTEIN-RELATED"/>
    <property type="match status" value="1"/>
</dbReference>
<protein>
    <submittedName>
        <fullName evidence="10">Methyl-accepting chemotaxis protein</fullName>
    </submittedName>
</protein>
<feature type="domain" description="Methyl-accepting transducer" evidence="8">
    <location>
        <begin position="290"/>
        <end position="526"/>
    </location>
</feature>
<keyword evidence="7" id="KW-1133">Transmembrane helix</keyword>
<comment type="subcellular location">
    <subcellularLocation>
        <location evidence="1">Cell membrane</location>
    </subcellularLocation>
</comment>
<dbReference type="SMART" id="SM00304">
    <property type="entry name" value="HAMP"/>
    <property type="match status" value="1"/>
</dbReference>
<evidence type="ECO:0000256" key="6">
    <source>
        <dbReference type="PROSITE-ProRule" id="PRU00284"/>
    </source>
</evidence>
<dbReference type="InterPro" id="IPR003660">
    <property type="entry name" value="HAMP_dom"/>
</dbReference>
<gene>
    <name evidence="10" type="ORF">H9647_17810</name>
</gene>
<sequence>MGFGSKLRNKITFKMTIGRKLIGSFIIVSLLLGMIGSIATVYLTKVDSTYTDLIDRRAVILSNMLKIQVEISKENSLIRAYIVTKDPEFLDKLAVEYETATKLIAETQVLSHIPEFDARLQELQEGNSQFKQKYEQLIEMIQGNASSAQITEYFLSEVFPLGNDLDPLVEQLAIDQMESMNESSKESSAVVKNAIITVMVISIVAFILAVLIGYLCSRSISRPVVAITSAAEQIALGNLAVKDVKVKSKDEIRTLASSFHQMRDNLQDLVRQISISSEHVASSSEELTASSEQSSQASESITITIQEVSNNAQMQSRSVDESLQAIHEMSSGVQQIASNAQMTSSLTMETASKAIEGNQSIQLTVSQMESIQLTMNNLVNAVTDMEEQSEKIEMIVEVISEIAAQTNLLALNAAIEAARAGEHGRGFAVVADEVRKLAEQSSQSAGQITELVTTIKERTHHVVETTEAGVKEVSDGIGVVHKTGDLFEVIKQNIEEVSNQVQEISAASQQISVSTEQVVHSIGLISDGSKTVAAESQNLAASTEEQLASMEEITASAASLSTMAEDLQELVGKFKV</sequence>
<dbReference type="PROSITE" id="PS50885">
    <property type="entry name" value="HAMP"/>
    <property type="match status" value="1"/>
</dbReference>
<dbReference type="Proteomes" id="UP000608071">
    <property type="component" value="Unassembled WGS sequence"/>
</dbReference>
<evidence type="ECO:0000256" key="5">
    <source>
        <dbReference type="ARBA" id="ARBA00029447"/>
    </source>
</evidence>
<proteinExistence type="inferred from homology"/>
<comment type="similarity">
    <text evidence="5">Belongs to the methyl-accepting chemotaxis (MCP) protein family.</text>
</comment>
<dbReference type="PROSITE" id="PS50111">
    <property type="entry name" value="CHEMOTAXIS_TRANSDUC_2"/>
    <property type="match status" value="1"/>
</dbReference>
<accession>A0ABR8T2B8</accession>
<keyword evidence="4 6" id="KW-0807">Transducer</keyword>
<dbReference type="PRINTS" id="PR00260">
    <property type="entry name" value="CHEMTRNSDUCR"/>
</dbReference>
<evidence type="ECO:0000313" key="11">
    <source>
        <dbReference type="Proteomes" id="UP000608071"/>
    </source>
</evidence>
<dbReference type="InterPro" id="IPR004089">
    <property type="entry name" value="MCPsignal_dom"/>
</dbReference>
<dbReference type="Gene3D" id="6.10.340.10">
    <property type="match status" value="1"/>
</dbReference>
<dbReference type="SUPFAM" id="SSF58104">
    <property type="entry name" value="Methyl-accepting chemotaxis protein (MCP) signaling domain"/>
    <property type="match status" value="1"/>
</dbReference>